<dbReference type="GO" id="GO:0022857">
    <property type="term" value="F:transmembrane transporter activity"/>
    <property type="evidence" value="ECO:0007669"/>
    <property type="project" value="InterPro"/>
</dbReference>
<comment type="subcellular location">
    <subcellularLocation>
        <location evidence="1">Cell envelope</location>
    </subcellularLocation>
</comment>
<dbReference type="InterPro" id="IPR006143">
    <property type="entry name" value="RND_pump_MFP"/>
</dbReference>
<name>A0A2M7TVP8_9BACT</name>
<dbReference type="Gene3D" id="2.40.50.100">
    <property type="match status" value="1"/>
</dbReference>
<proteinExistence type="inferred from homology"/>
<reference evidence="6" key="1">
    <citation type="submission" date="2017-09" db="EMBL/GenBank/DDBJ databases">
        <title>Depth-based differentiation of microbial function through sediment-hosted aquifers and enrichment of novel symbionts in the deep terrestrial subsurface.</title>
        <authorList>
            <person name="Probst A.J."/>
            <person name="Ladd B."/>
            <person name="Jarett J.K."/>
            <person name="Geller-Mcgrath D.E."/>
            <person name="Sieber C.M.K."/>
            <person name="Emerson J.B."/>
            <person name="Anantharaman K."/>
            <person name="Thomas B.C."/>
            <person name="Malmstrom R."/>
            <person name="Stieglmeier M."/>
            <person name="Klingl A."/>
            <person name="Woyke T."/>
            <person name="Ryan C.M."/>
            <person name="Banfield J.F."/>
        </authorList>
    </citation>
    <scope>NUCLEOTIDE SEQUENCE [LARGE SCALE GENOMIC DNA]</scope>
</reference>
<dbReference type="SUPFAM" id="SSF111369">
    <property type="entry name" value="HlyD-like secretion proteins"/>
    <property type="match status" value="1"/>
</dbReference>
<dbReference type="GO" id="GO:0016020">
    <property type="term" value="C:membrane"/>
    <property type="evidence" value="ECO:0007669"/>
    <property type="project" value="InterPro"/>
</dbReference>
<dbReference type="Gene3D" id="2.40.420.20">
    <property type="match status" value="1"/>
</dbReference>
<dbReference type="PANTHER" id="PTHR32347">
    <property type="entry name" value="EFFLUX SYSTEM COMPONENT YKNX-RELATED"/>
    <property type="match status" value="1"/>
</dbReference>
<protein>
    <submittedName>
        <fullName evidence="5">Uncharacterized protein</fullName>
    </submittedName>
</protein>
<dbReference type="AlphaFoldDB" id="A0A2M7TVP8"/>
<comment type="caution">
    <text evidence="5">The sequence shown here is derived from an EMBL/GenBank/DDBJ whole genome shotgun (WGS) entry which is preliminary data.</text>
</comment>
<evidence type="ECO:0000313" key="6">
    <source>
        <dbReference type="Proteomes" id="UP000228503"/>
    </source>
</evidence>
<evidence type="ECO:0000256" key="1">
    <source>
        <dbReference type="ARBA" id="ARBA00004196"/>
    </source>
</evidence>
<evidence type="ECO:0000256" key="4">
    <source>
        <dbReference type="SAM" id="Phobius"/>
    </source>
</evidence>
<evidence type="ECO:0000313" key="5">
    <source>
        <dbReference type="EMBL" id="PIZ61907.1"/>
    </source>
</evidence>
<dbReference type="GO" id="GO:0030313">
    <property type="term" value="C:cell envelope"/>
    <property type="evidence" value="ECO:0007669"/>
    <property type="project" value="UniProtKB-SubCell"/>
</dbReference>
<dbReference type="InterPro" id="IPR050465">
    <property type="entry name" value="UPF0194_transport"/>
</dbReference>
<organism evidence="5 6">
    <name type="scientific">Candidatus Roizmanbacteria bacterium CG_4_10_14_0_2_um_filter_39_13</name>
    <dbReference type="NCBI Taxonomy" id="1974825"/>
    <lineage>
        <taxon>Bacteria</taxon>
        <taxon>Candidatus Roizmaniibacteriota</taxon>
    </lineage>
</organism>
<feature type="transmembrane region" description="Helical" evidence="4">
    <location>
        <begin position="20"/>
        <end position="39"/>
    </location>
</feature>
<keyword evidence="3" id="KW-0175">Coiled coil</keyword>
<keyword evidence="4" id="KW-0472">Membrane</keyword>
<keyword evidence="4" id="KW-1133">Transmembrane helix</keyword>
<dbReference type="EMBL" id="PFOB01000072">
    <property type="protein sequence ID" value="PIZ61907.1"/>
    <property type="molecule type" value="Genomic_DNA"/>
</dbReference>
<dbReference type="Gene3D" id="2.40.30.170">
    <property type="match status" value="1"/>
</dbReference>
<keyword evidence="4" id="KW-0812">Transmembrane</keyword>
<sequence length="351" mass="39527">MGKVRGKMNSIKKKITLKRIVVFLLIIGAVIFVYQRFFLKEEKKLATYTVKRETLQETLAVTGEIDAKEKVSLHFQAGGRLSWVGVKEGDTVKKYEGIAALDTRLLQKTLQKYLNTYSKERRDFEQTGDDNEAPILDLSREIRAQAERTLENAQFDLDNSVLDVELQTISKEYSLLYSPIDGIITRMDATEPGMNVSIADTYQIINPESIYFSVTVDQTEVVNIHEGMIGAITFDAYPDKKVMGTITSIGFTPKTDESGTVYKVEMTFESAGTNGYRLGMTGDVEFVLSEIKNTVVVPIEYILDENDKEYVQKKIQDKMQKSPVEIGQEYGGKVQILDGLVAGDVIYEIDE</sequence>
<gene>
    <name evidence="5" type="ORF">COY16_05720</name>
</gene>
<dbReference type="PANTHER" id="PTHR32347:SF23">
    <property type="entry name" value="BLL5650 PROTEIN"/>
    <property type="match status" value="1"/>
</dbReference>
<comment type="similarity">
    <text evidence="2">Belongs to the membrane fusion protein (MFP) (TC 8.A.1) family.</text>
</comment>
<accession>A0A2M7TVP8</accession>
<evidence type="ECO:0000256" key="3">
    <source>
        <dbReference type="ARBA" id="ARBA00023054"/>
    </source>
</evidence>
<dbReference type="NCBIfam" id="TIGR01730">
    <property type="entry name" value="RND_mfp"/>
    <property type="match status" value="1"/>
</dbReference>
<evidence type="ECO:0000256" key="2">
    <source>
        <dbReference type="ARBA" id="ARBA00009477"/>
    </source>
</evidence>
<dbReference type="Proteomes" id="UP000228503">
    <property type="component" value="Unassembled WGS sequence"/>
</dbReference>